<dbReference type="Proteomes" id="UP000467164">
    <property type="component" value="Chromosome"/>
</dbReference>
<evidence type="ECO:0008006" key="3">
    <source>
        <dbReference type="Google" id="ProtNLM"/>
    </source>
</evidence>
<name>A0A7I7LKF0_9MYCO</name>
<sequence length="192" mass="21102">MIKGVIFDYKTVFVNSAPLQAKVATMLNDLRSRGLNVCIFSTDPMDVIGECAKRGLPPPDTYIHRGNVFEGKNRGSPEWINALLNEFPVQPYDLFYVGATKLDWRTAINSAVMYAHAGWVGGQPRGTTSIVIDEPAEVTEFVDIFLLVEPRWSYRLSDAAGGLEIRAVPPASGSLPSTPASSFNLLDVFTYD</sequence>
<accession>A0A7I7LKF0</accession>
<dbReference type="Gene3D" id="3.40.50.1000">
    <property type="entry name" value="HAD superfamily/HAD-like"/>
    <property type="match status" value="1"/>
</dbReference>
<proteinExistence type="predicted"/>
<dbReference type="InterPro" id="IPR023214">
    <property type="entry name" value="HAD_sf"/>
</dbReference>
<dbReference type="KEGG" id="msho:MSHO_58610"/>
<keyword evidence="2" id="KW-1185">Reference proteome</keyword>
<gene>
    <name evidence="1" type="ORF">MSHO_58610</name>
</gene>
<dbReference type="AlphaFoldDB" id="A0A7I7LKF0"/>
<dbReference type="InterPro" id="IPR036412">
    <property type="entry name" value="HAD-like_sf"/>
</dbReference>
<reference evidence="1 2" key="1">
    <citation type="journal article" date="2019" name="Emerg. Microbes Infect.">
        <title>Comprehensive subspecies identification of 175 nontuberculous mycobacteria species based on 7547 genomic profiles.</title>
        <authorList>
            <person name="Matsumoto Y."/>
            <person name="Kinjo T."/>
            <person name="Motooka D."/>
            <person name="Nabeya D."/>
            <person name="Jung N."/>
            <person name="Uechi K."/>
            <person name="Horii T."/>
            <person name="Iida T."/>
            <person name="Fujita J."/>
            <person name="Nakamura S."/>
        </authorList>
    </citation>
    <scope>NUCLEOTIDE SEQUENCE [LARGE SCALE GENOMIC DNA]</scope>
    <source>
        <strain evidence="1 2">JCM 12657</strain>
    </source>
</reference>
<evidence type="ECO:0000313" key="1">
    <source>
        <dbReference type="EMBL" id="BBX60516.1"/>
    </source>
</evidence>
<dbReference type="EMBL" id="AP022572">
    <property type="protein sequence ID" value="BBX60516.1"/>
    <property type="molecule type" value="Genomic_DNA"/>
</dbReference>
<protein>
    <recommendedName>
        <fullName evidence="3">Hydrolase</fullName>
    </recommendedName>
</protein>
<evidence type="ECO:0000313" key="2">
    <source>
        <dbReference type="Proteomes" id="UP000467164"/>
    </source>
</evidence>
<dbReference type="RefSeq" id="WP_198966096.1">
    <property type="nucleotide sequence ID" value="NZ_AP022572.1"/>
</dbReference>
<dbReference type="SUPFAM" id="SSF56784">
    <property type="entry name" value="HAD-like"/>
    <property type="match status" value="1"/>
</dbReference>
<organism evidence="1 2">
    <name type="scientific">Mycobacterium shottsii</name>
    <dbReference type="NCBI Taxonomy" id="133549"/>
    <lineage>
        <taxon>Bacteria</taxon>
        <taxon>Bacillati</taxon>
        <taxon>Actinomycetota</taxon>
        <taxon>Actinomycetes</taxon>
        <taxon>Mycobacteriales</taxon>
        <taxon>Mycobacteriaceae</taxon>
        <taxon>Mycobacterium</taxon>
        <taxon>Mycobacterium ulcerans group</taxon>
    </lineage>
</organism>